<gene>
    <name evidence="1" type="ORF">TNCV_1442221</name>
</gene>
<accession>A0A8X6RKE4</accession>
<evidence type="ECO:0000313" key="1">
    <source>
        <dbReference type="EMBL" id="GFX96548.1"/>
    </source>
</evidence>
<reference evidence="1" key="1">
    <citation type="submission" date="2020-08" db="EMBL/GenBank/DDBJ databases">
        <title>Multicomponent nature underlies the extraordinary mechanical properties of spider dragline silk.</title>
        <authorList>
            <person name="Kono N."/>
            <person name="Nakamura H."/>
            <person name="Mori M."/>
            <person name="Yoshida Y."/>
            <person name="Ohtoshi R."/>
            <person name="Malay A.D."/>
            <person name="Moran D.A.P."/>
            <person name="Tomita M."/>
            <person name="Numata K."/>
            <person name="Arakawa K."/>
        </authorList>
    </citation>
    <scope>NUCLEOTIDE SEQUENCE</scope>
</reference>
<protein>
    <submittedName>
        <fullName evidence="1">Uncharacterized protein</fullName>
    </submittedName>
</protein>
<dbReference type="EMBL" id="BMAU01021192">
    <property type="protein sequence ID" value="GFX96548.1"/>
    <property type="molecule type" value="Genomic_DNA"/>
</dbReference>
<evidence type="ECO:0000313" key="2">
    <source>
        <dbReference type="Proteomes" id="UP000887159"/>
    </source>
</evidence>
<proteinExistence type="predicted"/>
<sequence length="95" mass="10764">MAVIDPAIRCVRVTHHSIFVRSIRCRLQQCVMSARHTLLHLPLTGNHRRLRPQWWINGKHGQRNGTTLCLLVNPVSTCSITMVGFEFGDTEGRGC</sequence>
<keyword evidence="2" id="KW-1185">Reference proteome</keyword>
<name>A0A8X6RKE4_TRICX</name>
<organism evidence="1 2">
    <name type="scientific">Trichonephila clavipes</name>
    <name type="common">Golden silk orbweaver</name>
    <name type="synonym">Nephila clavipes</name>
    <dbReference type="NCBI Taxonomy" id="2585209"/>
    <lineage>
        <taxon>Eukaryota</taxon>
        <taxon>Metazoa</taxon>
        <taxon>Ecdysozoa</taxon>
        <taxon>Arthropoda</taxon>
        <taxon>Chelicerata</taxon>
        <taxon>Arachnida</taxon>
        <taxon>Araneae</taxon>
        <taxon>Araneomorphae</taxon>
        <taxon>Entelegynae</taxon>
        <taxon>Araneoidea</taxon>
        <taxon>Nephilidae</taxon>
        <taxon>Trichonephila</taxon>
    </lineage>
</organism>
<dbReference type="Proteomes" id="UP000887159">
    <property type="component" value="Unassembled WGS sequence"/>
</dbReference>
<dbReference type="AlphaFoldDB" id="A0A8X6RKE4"/>
<comment type="caution">
    <text evidence="1">The sequence shown here is derived from an EMBL/GenBank/DDBJ whole genome shotgun (WGS) entry which is preliminary data.</text>
</comment>